<protein>
    <submittedName>
        <fullName evidence="3">ABC transporter substrate binding component</fullName>
    </submittedName>
</protein>
<keyword evidence="1" id="KW-0472">Membrane</keyword>
<keyword evidence="1" id="KW-1133">Transmembrane helix</keyword>
<sequence length="148" mass="16265">MKKFDTEIVVGIFVFIGVLCLVFISVKLGKINLIGGHYYPVKAVFSTIKGLKKNTDVEISGVSVGTVDDIKLIDYEAVVSLRIRDDIKLQDDSIASIRTKGLLGEKYVEITPGGSDRLLQPGDTLHETEPPIDLEKLIGNFVFGKVKE</sequence>
<name>A0A0M2UVR1_9BACT</name>
<reference evidence="3 4" key="1">
    <citation type="journal article" date="2013" name="BMC Microbiol.">
        <title>Identification of the type II cytochrome c maturation pathway in anammox bacteria by comparative genomics.</title>
        <authorList>
            <person name="Ferousi C."/>
            <person name="Speth D.R."/>
            <person name="Reimann J."/>
            <person name="Op den Camp H.J."/>
            <person name="Allen J.W."/>
            <person name="Keltjens J.T."/>
            <person name="Jetten M.S."/>
        </authorList>
    </citation>
    <scope>NUCLEOTIDE SEQUENCE [LARGE SCALE GENOMIC DNA]</scope>
    <source>
        <strain evidence="3">RU1</strain>
    </source>
</reference>
<accession>A0A0M2UVR1</accession>
<evidence type="ECO:0000313" key="3">
    <source>
        <dbReference type="EMBL" id="KKO19655.1"/>
    </source>
</evidence>
<dbReference type="InterPro" id="IPR030970">
    <property type="entry name" value="ABC_MlaD"/>
</dbReference>
<dbReference type="Pfam" id="PF02470">
    <property type="entry name" value="MlaD"/>
    <property type="match status" value="1"/>
</dbReference>
<gene>
    <name evidence="3" type="ORF">BROFUL_01633</name>
</gene>
<feature type="transmembrane region" description="Helical" evidence="1">
    <location>
        <begin position="6"/>
        <end position="26"/>
    </location>
</feature>
<keyword evidence="1" id="KW-0812">Transmembrane</keyword>
<dbReference type="InterPro" id="IPR003399">
    <property type="entry name" value="Mce/MlaD"/>
</dbReference>
<organism evidence="3 4">
    <name type="scientific">Candidatus Brocadia fulgida</name>
    <dbReference type="NCBI Taxonomy" id="380242"/>
    <lineage>
        <taxon>Bacteria</taxon>
        <taxon>Pseudomonadati</taxon>
        <taxon>Planctomycetota</taxon>
        <taxon>Candidatus Brocadiia</taxon>
        <taxon>Candidatus Brocadiales</taxon>
        <taxon>Candidatus Brocadiaceae</taxon>
        <taxon>Candidatus Brocadia</taxon>
    </lineage>
</organism>
<dbReference type="AlphaFoldDB" id="A0A0M2UVR1"/>
<keyword evidence="4" id="KW-1185">Reference proteome</keyword>
<feature type="domain" description="Mce/MlaD" evidence="2">
    <location>
        <begin position="38"/>
        <end position="113"/>
    </location>
</feature>
<dbReference type="NCBIfam" id="TIGR04430">
    <property type="entry name" value="OM_asym_MlaD"/>
    <property type="match status" value="1"/>
</dbReference>
<dbReference type="InterPro" id="IPR052336">
    <property type="entry name" value="MlaD_Phospholipid_Transporter"/>
</dbReference>
<dbReference type="PANTHER" id="PTHR33371:SF4">
    <property type="entry name" value="INTERMEMBRANE PHOSPHOLIPID TRANSPORT SYSTEM BINDING PROTEIN MLAD"/>
    <property type="match status" value="1"/>
</dbReference>
<evidence type="ECO:0000313" key="4">
    <source>
        <dbReference type="Proteomes" id="UP000034954"/>
    </source>
</evidence>
<evidence type="ECO:0000259" key="2">
    <source>
        <dbReference type="Pfam" id="PF02470"/>
    </source>
</evidence>
<proteinExistence type="predicted"/>
<dbReference type="Proteomes" id="UP000034954">
    <property type="component" value="Unassembled WGS sequence"/>
</dbReference>
<evidence type="ECO:0000256" key="1">
    <source>
        <dbReference type="SAM" id="Phobius"/>
    </source>
</evidence>
<dbReference type="GO" id="GO:0015914">
    <property type="term" value="P:phospholipid transport"/>
    <property type="evidence" value="ECO:0007669"/>
    <property type="project" value="InterPro"/>
</dbReference>
<dbReference type="EMBL" id="LAQJ01000170">
    <property type="protein sequence ID" value="KKO19655.1"/>
    <property type="molecule type" value="Genomic_DNA"/>
</dbReference>
<dbReference type="PANTHER" id="PTHR33371">
    <property type="entry name" value="INTERMEMBRANE PHOSPHOLIPID TRANSPORT SYSTEM BINDING PROTEIN MLAD-RELATED"/>
    <property type="match status" value="1"/>
</dbReference>
<comment type="caution">
    <text evidence="3">The sequence shown here is derived from an EMBL/GenBank/DDBJ whole genome shotgun (WGS) entry which is preliminary data.</text>
</comment>